<dbReference type="Gene3D" id="1.10.8.60">
    <property type="match status" value="1"/>
</dbReference>
<gene>
    <name evidence="2" type="ORF">ATI53_100184</name>
</gene>
<dbReference type="InterPro" id="IPR041627">
    <property type="entry name" value="AAA_lid_6"/>
</dbReference>
<reference evidence="2 3" key="1">
    <citation type="submission" date="2018-06" db="EMBL/GenBank/DDBJ databases">
        <title>Genomic Encyclopedia of Archaeal and Bacterial Type Strains, Phase II (KMG-II): from individual species to whole genera.</title>
        <authorList>
            <person name="Goeker M."/>
        </authorList>
    </citation>
    <scope>NUCLEOTIDE SEQUENCE [LARGE SCALE GENOMIC DNA]</scope>
    <source>
        <strain evidence="2 3">DSM 22011</strain>
    </source>
</reference>
<feature type="domain" description="CbbX AAA lid" evidence="1">
    <location>
        <begin position="15"/>
        <end position="72"/>
    </location>
</feature>
<comment type="caution">
    <text evidence="2">The sequence shown here is derived from an EMBL/GenBank/DDBJ whole genome shotgun (WGS) entry which is preliminary data.</text>
</comment>
<sequence>MRDERNYTFDAGGSRAMTEYITHRRAQPHFANARPIRTALDRARLRQTNRLFETVTGPLDPVALGTITGADIRPSRVLARGLGVDRATKETSA</sequence>
<accession>A0A327YVI8</accession>
<dbReference type="GO" id="GO:0005524">
    <property type="term" value="F:ATP binding"/>
    <property type="evidence" value="ECO:0007669"/>
    <property type="project" value="InterPro"/>
</dbReference>
<keyword evidence="3" id="KW-1185">Reference proteome</keyword>
<proteinExistence type="predicted"/>
<dbReference type="EMBL" id="QLMG01000001">
    <property type="protein sequence ID" value="RAK23977.1"/>
    <property type="molecule type" value="Genomic_DNA"/>
</dbReference>
<evidence type="ECO:0000313" key="2">
    <source>
        <dbReference type="EMBL" id="RAK23977.1"/>
    </source>
</evidence>
<protein>
    <recommendedName>
        <fullName evidence="1">CbbX AAA lid domain-containing protein</fullName>
    </recommendedName>
</protein>
<dbReference type="RefSeq" id="WP_170134500.1">
    <property type="nucleotide sequence ID" value="NZ_LIQE01000003.1"/>
</dbReference>
<dbReference type="Pfam" id="PF17866">
    <property type="entry name" value="AAA_lid_6"/>
    <property type="match status" value="1"/>
</dbReference>
<evidence type="ECO:0000313" key="3">
    <source>
        <dbReference type="Proteomes" id="UP000249165"/>
    </source>
</evidence>
<organism evidence="2 3">
    <name type="scientific">Salipiger aestuarii</name>
    <dbReference type="NCBI Taxonomy" id="568098"/>
    <lineage>
        <taxon>Bacteria</taxon>
        <taxon>Pseudomonadati</taxon>
        <taxon>Pseudomonadota</taxon>
        <taxon>Alphaproteobacteria</taxon>
        <taxon>Rhodobacterales</taxon>
        <taxon>Roseobacteraceae</taxon>
        <taxon>Salipiger</taxon>
    </lineage>
</organism>
<dbReference type="Proteomes" id="UP000249165">
    <property type="component" value="Unassembled WGS sequence"/>
</dbReference>
<name>A0A327YVI8_9RHOB</name>
<dbReference type="AlphaFoldDB" id="A0A327YVI8"/>
<dbReference type="PRINTS" id="PR00820">
    <property type="entry name" value="CBXXCFQX"/>
</dbReference>
<evidence type="ECO:0000259" key="1">
    <source>
        <dbReference type="Pfam" id="PF17866"/>
    </source>
</evidence>
<dbReference type="InterPro" id="IPR000470">
    <property type="entry name" value="CbxX/CfqX_mono"/>
</dbReference>